<evidence type="ECO:0000256" key="2">
    <source>
        <dbReference type="SAM" id="MobiDB-lite"/>
    </source>
</evidence>
<feature type="region of interest" description="Disordered" evidence="2">
    <location>
        <begin position="451"/>
        <end position="488"/>
    </location>
</feature>
<evidence type="ECO:0000256" key="1">
    <source>
        <dbReference type="SAM" id="Coils"/>
    </source>
</evidence>
<gene>
    <name evidence="4" type="ORF">UCRPC4_g06407</name>
</gene>
<feature type="compositionally biased region" description="Basic and acidic residues" evidence="2">
    <location>
        <begin position="617"/>
        <end position="631"/>
    </location>
</feature>
<feature type="region of interest" description="Disordered" evidence="2">
    <location>
        <begin position="979"/>
        <end position="998"/>
    </location>
</feature>
<feature type="region of interest" description="Disordered" evidence="2">
    <location>
        <begin position="1"/>
        <end position="80"/>
    </location>
</feature>
<feature type="compositionally biased region" description="Polar residues" evidence="2">
    <location>
        <begin position="288"/>
        <end position="302"/>
    </location>
</feature>
<evidence type="ECO:0000313" key="4">
    <source>
        <dbReference type="EMBL" id="KKY15251.1"/>
    </source>
</evidence>
<reference evidence="4 5" key="1">
    <citation type="submission" date="2015-05" db="EMBL/GenBank/DDBJ databases">
        <title>Distinctive expansion of gene families associated with plant cell wall degradation and secondary metabolism in the genomes of grapevine trunk pathogens.</title>
        <authorList>
            <person name="Lawrence D.P."/>
            <person name="Travadon R."/>
            <person name="Rolshausen P.E."/>
            <person name="Baumgartner K."/>
        </authorList>
    </citation>
    <scope>NUCLEOTIDE SEQUENCE [LARGE SCALE GENOMIC DNA]</scope>
    <source>
        <strain evidence="4">UCRPC4</strain>
    </source>
</reference>
<feature type="region of interest" description="Disordered" evidence="2">
    <location>
        <begin position="282"/>
        <end position="303"/>
    </location>
</feature>
<feature type="domain" description="Putative zinc-finger" evidence="3">
    <location>
        <begin position="892"/>
        <end position="913"/>
    </location>
</feature>
<feature type="compositionally biased region" description="Basic and acidic residues" evidence="2">
    <location>
        <begin position="715"/>
        <end position="724"/>
    </location>
</feature>
<name>A0A0G2DYP8_PHACM</name>
<sequence length="998" mass="107986">MAREEGELSDGELEEDSIGGGGIASAKASAANISANTVSEPSLSDDEGSVSSYNPPSVTSVDQVPPTQLAPMSDHPPLTQNRSTLVQLKTKAKSAILSLLPHRVTFQDFLEEGVDEAILRQLFNEIGIKDVALSDLDTQKSTRRPSMKLGDKEPQLRNLSPQSNAAAAAVAKASDRKATTPQSENPTTKAGVERKDRIAQLLALKAVKTAKSQSPLNSVPMLGENTNNGEASKSLEQLPEAAPQNSEVASAERDSSAQEQVKKKNKAQTDLVRAKMEALRAQTLAKAQAQNHKGRASSSNADPQIVSPLAKLVSVGEQAISAQKRPLASDLFEEAPHPKRQHGKAPPKHDVENIVSEEEGEISDDVGMDIDGSSELSHGEAAKHPKVVTSARPTDLVPGPRQTTLTGATRNGSPVVSTPMRERSQDDMMRSKNEEIAQMRKHIAELEKRRKEKQVVLGQTQSPGPGTPSSVGSPNVSTPIRQLTGDQTPVSGLLSQLSESSAKSYTAIAGTPTTNAAARAEALRRRLMRRKEIQAGLPLLDAEVERTRSKLAEIQQEAERLEQEIKRGLEGRQELIHELEQLGFDSDSRLVEKMRLPELKAARDQILEAQQSQTLKMVDDAESHPPGESMRDATVNASIGPSPTVLPANSRSGVTAPSVETVQGLGADDQSSSGSSMDESPENSDDDDKQALRSSYETVTAKSTSPNDSLTSQSRSDHRGREQVAENVPVPGEDDDSGSVSMSDSASTSSEEYDPEDSAMSAQGKGDGQIFDDTTSAQYIHEADDNEDMSMNTSDTVEPRGQTISENHSRTTVPDQENSDELTESNLMPRMQEIEDPTEFLKAEDEQPKFKPYDSVLKSFRNYRFNPQFTSEIPGGYRSLTYSSKIDPRKVLCASEARGEICQDPACEDQHFAQMGLPDDKILVEMSAAPGIDRDSRNRYVNGLKAVIADLRTRGVKDFEEVASELAAYRRRFEAEQDPLLISSQSTNGGAPPLPVDT</sequence>
<feature type="compositionally biased region" description="Polar residues" evidence="2">
    <location>
        <begin position="789"/>
        <end position="816"/>
    </location>
</feature>
<feature type="compositionally biased region" description="Acidic residues" evidence="2">
    <location>
        <begin position="679"/>
        <end position="688"/>
    </location>
</feature>
<feature type="compositionally biased region" description="Polar residues" evidence="2">
    <location>
        <begin position="179"/>
        <end position="188"/>
    </location>
</feature>
<feature type="coiled-coil region" evidence="1">
    <location>
        <begin position="537"/>
        <end position="578"/>
    </location>
</feature>
<protein>
    <recommendedName>
        <fullName evidence="3">Putative zinc-finger domain-containing protein</fullName>
    </recommendedName>
</protein>
<evidence type="ECO:0000313" key="5">
    <source>
        <dbReference type="Proteomes" id="UP000053317"/>
    </source>
</evidence>
<comment type="caution">
    <text evidence="4">The sequence shown here is derived from an EMBL/GenBank/DDBJ whole genome shotgun (WGS) entry which is preliminary data.</text>
</comment>
<feature type="compositionally biased region" description="Basic and acidic residues" evidence="2">
    <location>
        <begin position="250"/>
        <end position="262"/>
    </location>
</feature>
<dbReference type="OrthoDB" id="1922977at2759"/>
<feature type="region of interest" description="Disordered" evidence="2">
    <location>
        <begin position="611"/>
        <end position="827"/>
    </location>
</feature>
<feature type="region of interest" description="Disordered" evidence="2">
    <location>
        <begin position="137"/>
        <end position="194"/>
    </location>
</feature>
<keyword evidence="1" id="KW-0175">Coiled coil</keyword>
<feature type="compositionally biased region" description="Acidic residues" evidence="2">
    <location>
        <begin position="355"/>
        <end position="368"/>
    </location>
</feature>
<evidence type="ECO:0000259" key="3">
    <source>
        <dbReference type="Pfam" id="PF10650"/>
    </source>
</evidence>
<dbReference type="Pfam" id="PF10650">
    <property type="entry name" value="zf-C3H1"/>
    <property type="match status" value="1"/>
</dbReference>
<proteinExistence type="predicted"/>
<accession>A0A0G2DYP8</accession>
<feature type="region of interest" description="Disordered" evidence="2">
    <location>
        <begin position="209"/>
        <end position="268"/>
    </location>
</feature>
<feature type="region of interest" description="Disordered" evidence="2">
    <location>
        <begin position="323"/>
        <end position="428"/>
    </location>
</feature>
<feature type="compositionally biased region" description="Polar residues" evidence="2">
    <location>
        <begin position="49"/>
        <end position="66"/>
    </location>
</feature>
<dbReference type="InterPro" id="IPR019607">
    <property type="entry name" value="Putative_zinc-finger_domain"/>
</dbReference>
<feature type="compositionally biased region" description="Low complexity" evidence="2">
    <location>
        <begin position="458"/>
        <end position="479"/>
    </location>
</feature>
<feature type="compositionally biased region" description="Polar residues" evidence="2">
    <location>
        <begin position="692"/>
        <end position="714"/>
    </location>
</feature>
<feature type="compositionally biased region" description="Polar residues" evidence="2">
    <location>
        <begin position="401"/>
        <end position="416"/>
    </location>
</feature>
<keyword evidence="5" id="KW-1185">Reference proteome</keyword>
<feature type="compositionally biased region" description="Low complexity" evidence="2">
    <location>
        <begin position="24"/>
        <end position="36"/>
    </location>
</feature>
<dbReference type="AlphaFoldDB" id="A0A0G2DYP8"/>
<dbReference type="Proteomes" id="UP000053317">
    <property type="component" value="Unassembled WGS sequence"/>
</dbReference>
<feature type="compositionally biased region" description="Polar residues" evidence="2">
    <location>
        <begin position="635"/>
        <end position="661"/>
    </location>
</feature>
<feature type="compositionally biased region" description="Polar residues" evidence="2">
    <location>
        <begin position="224"/>
        <end position="235"/>
    </location>
</feature>
<dbReference type="EMBL" id="LCWF01000192">
    <property type="protein sequence ID" value="KKY15251.1"/>
    <property type="molecule type" value="Genomic_DNA"/>
</dbReference>
<feature type="compositionally biased region" description="Acidic residues" evidence="2">
    <location>
        <begin position="7"/>
        <end position="17"/>
    </location>
</feature>
<feature type="compositionally biased region" description="Low complexity" evidence="2">
    <location>
        <begin position="738"/>
        <end position="750"/>
    </location>
</feature>
<organism evidence="4 5">
    <name type="scientific">Phaeomoniella chlamydospora</name>
    <name type="common">Phaeoacremonium chlamydosporum</name>
    <dbReference type="NCBI Taxonomy" id="158046"/>
    <lineage>
        <taxon>Eukaryota</taxon>
        <taxon>Fungi</taxon>
        <taxon>Dikarya</taxon>
        <taxon>Ascomycota</taxon>
        <taxon>Pezizomycotina</taxon>
        <taxon>Eurotiomycetes</taxon>
        <taxon>Chaetothyriomycetidae</taxon>
        <taxon>Phaeomoniellales</taxon>
        <taxon>Phaeomoniellaceae</taxon>
        <taxon>Phaeomoniella</taxon>
    </lineage>
</organism>
<reference evidence="4 5" key="2">
    <citation type="submission" date="2015-05" db="EMBL/GenBank/DDBJ databases">
        <authorList>
            <person name="Morales-Cruz A."/>
            <person name="Amrine K.C."/>
            <person name="Cantu D."/>
        </authorList>
    </citation>
    <scope>NUCLEOTIDE SEQUENCE [LARGE SCALE GENOMIC DNA]</scope>
    <source>
        <strain evidence="4">UCRPC4</strain>
    </source>
</reference>